<accession>A0A838CR27</accession>
<dbReference type="Proteomes" id="UP000571017">
    <property type="component" value="Unassembled WGS sequence"/>
</dbReference>
<evidence type="ECO:0008006" key="4">
    <source>
        <dbReference type="Google" id="ProtNLM"/>
    </source>
</evidence>
<reference evidence="2 3" key="1">
    <citation type="journal article" date="2004" name="Extremophiles">
        <title>Halobacillus locisalis sp. nov., a halophilic bacterium isolated from a marine solar saltern of the Yellow Sea in Korea.</title>
        <authorList>
            <person name="Yoon J.H."/>
            <person name="Kang K.H."/>
            <person name="Oh T.K."/>
            <person name="Park Y.H."/>
        </authorList>
    </citation>
    <scope>NUCLEOTIDE SEQUENCE [LARGE SCALE GENOMIC DNA]</scope>
    <source>
        <strain evidence="2 3">KCTC 3788</strain>
    </source>
</reference>
<gene>
    <name evidence="2" type="ORF">H0266_05715</name>
</gene>
<dbReference type="EMBL" id="JACEFG010000001">
    <property type="protein sequence ID" value="MBA2174401.1"/>
    <property type="molecule type" value="Genomic_DNA"/>
</dbReference>
<proteinExistence type="predicted"/>
<comment type="caution">
    <text evidence="2">The sequence shown here is derived from an EMBL/GenBank/DDBJ whole genome shotgun (WGS) entry which is preliminary data.</text>
</comment>
<feature type="region of interest" description="Disordered" evidence="1">
    <location>
        <begin position="29"/>
        <end position="49"/>
    </location>
</feature>
<evidence type="ECO:0000256" key="1">
    <source>
        <dbReference type="SAM" id="MobiDB-lite"/>
    </source>
</evidence>
<evidence type="ECO:0000313" key="2">
    <source>
        <dbReference type="EMBL" id="MBA2174401.1"/>
    </source>
</evidence>
<name>A0A838CR27_9BACI</name>
<keyword evidence="3" id="KW-1185">Reference proteome</keyword>
<dbReference type="PROSITE" id="PS51257">
    <property type="entry name" value="PROKAR_LIPOPROTEIN"/>
    <property type="match status" value="1"/>
</dbReference>
<organism evidence="2 3">
    <name type="scientific">Halobacillus locisalis</name>
    <dbReference type="NCBI Taxonomy" id="220753"/>
    <lineage>
        <taxon>Bacteria</taxon>
        <taxon>Bacillati</taxon>
        <taxon>Bacillota</taxon>
        <taxon>Bacilli</taxon>
        <taxon>Bacillales</taxon>
        <taxon>Bacillaceae</taxon>
        <taxon>Halobacillus</taxon>
    </lineage>
</organism>
<feature type="compositionally biased region" description="Polar residues" evidence="1">
    <location>
        <begin position="29"/>
        <end position="48"/>
    </location>
</feature>
<dbReference type="RefSeq" id="WP_181471399.1">
    <property type="nucleotide sequence ID" value="NZ_JACEFG010000001.1"/>
</dbReference>
<protein>
    <recommendedName>
        <fullName evidence="4">Lipoprotein</fullName>
    </recommendedName>
</protein>
<evidence type="ECO:0000313" key="3">
    <source>
        <dbReference type="Proteomes" id="UP000571017"/>
    </source>
</evidence>
<dbReference type="AlphaFoldDB" id="A0A838CR27"/>
<sequence>MKKWCTILGILIFTLAGCQSSHKTAQSANLEGVQTESTQNNSERQPSESALEHEVIINEKVYSFRLDDYPILSKYVHNFHDPLKKFQSLTFKPIHEDLYVVTFACHQNKCSTLLLDLKKGASFLLSDLSALVDQQLSIDEAFASFLFERKRENGTNIHQLLVIDLQTMQPVSLELDNDDNLIPRPNQYQYEIQSVTFKNNQLLIVSSDPSSITKNTWLETTWTYK</sequence>